<dbReference type="GO" id="GO:0008270">
    <property type="term" value="F:zinc ion binding"/>
    <property type="evidence" value="ECO:0007669"/>
    <property type="project" value="InterPro"/>
</dbReference>
<dbReference type="InterPro" id="IPR039128">
    <property type="entry name" value="TRIP4-like"/>
</dbReference>
<dbReference type="GO" id="GO:0072344">
    <property type="term" value="P:rescue of stalled ribosome"/>
    <property type="evidence" value="ECO:0007669"/>
    <property type="project" value="InterPro"/>
</dbReference>
<dbReference type="GO" id="GO:0180022">
    <property type="term" value="C:RQC-trigger complex"/>
    <property type="evidence" value="ECO:0007669"/>
    <property type="project" value="InterPro"/>
</dbReference>
<sequence>MKKKKKQEQQRGKNQRSEVDARQKTKQEKDRMGQVQEEQDRQVAKHLEKEEKVAMERRAEEIKANVEKQAKIESDKALSQNLIGANPKAPKHGRSKVICGCYGTRHKPLTNCLHCGRIACRQEGYGFCSYCGYEIEKIKVESSGGIKFDKALLHKERLLRYDREFARRTVVLDDQADYFDRESAAWLTEEEQAGAQQRDDDRQREIHERKTPILNVSF</sequence>
<accession>A0A7S4K014</accession>
<gene>
    <name evidence="3" type="ORF">OAUR00152_LOCUS36299</name>
</gene>
<dbReference type="AlphaFoldDB" id="A0A7S4K014"/>
<dbReference type="PANTHER" id="PTHR12963">
    <property type="entry name" value="THYROID RECEPTOR INTERACTING PROTEIN RELATED"/>
    <property type="match status" value="1"/>
</dbReference>
<organism evidence="3">
    <name type="scientific">Odontella aurita</name>
    <dbReference type="NCBI Taxonomy" id="265563"/>
    <lineage>
        <taxon>Eukaryota</taxon>
        <taxon>Sar</taxon>
        <taxon>Stramenopiles</taxon>
        <taxon>Ochrophyta</taxon>
        <taxon>Bacillariophyta</taxon>
        <taxon>Mediophyceae</taxon>
        <taxon>Biddulphiophycidae</taxon>
        <taxon>Eupodiscales</taxon>
        <taxon>Odontellaceae</taxon>
        <taxon>Odontella</taxon>
    </lineage>
</organism>
<feature type="region of interest" description="Disordered" evidence="1">
    <location>
        <begin position="189"/>
        <end position="218"/>
    </location>
</feature>
<feature type="domain" description="TRIP4/RQT4 C2HC5-type zinc finger" evidence="2">
    <location>
        <begin position="98"/>
        <end position="135"/>
    </location>
</feature>
<evidence type="ECO:0000256" key="1">
    <source>
        <dbReference type="SAM" id="MobiDB-lite"/>
    </source>
</evidence>
<dbReference type="GO" id="GO:0005634">
    <property type="term" value="C:nucleus"/>
    <property type="evidence" value="ECO:0007669"/>
    <property type="project" value="InterPro"/>
</dbReference>
<reference evidence="3" key="1">
    <citation type="submission" date="2021-01" db="EMBL/GenBank/DDBJ databases">
        <authorList>
            <person name="Corre E."/>
            <person name="Pelletier E."/>
            <person name="Niang G."/>
            <person name="Scheremetjew M."/>
            <person name="Finn R."/>
            <person name="Kale V."/>
            <person name="Holt S."/>
            <person name="Cochrane G."/>
            <person name="Meng A."/>
            <person name="Brown T."/>
            <person name="Cohen L."/>
        </authorList>
    </citation>
    <scope>NUCLEOTIDE SEQUENCE</scope>
    <source>
        <strain evidence="3">Isolate 1302-5</strain>
    </source>
</reference>
<evidence type="ECO:0000313" key="3">
    <source>
        <dbReference type="EMBL" id="CAE2278624.1"/>
    </source>
</evidence>
<dbReference type="GO" id="GO:0045893">
    <property type="term" value="P:positive regulation of DNA-templated transcription"/>
    <property type="evidence" value="ECO:0007669"/>
    <property type="project" value="TreeGrafter"/>
</dbReference>
<dbReference type="EMBL" id="HBKQ01052760">
    <property type="protein sequence ID" value="CAE2278624.1"/>
    <property type="molecule type" value="Transcribed_RNA"/>
</dbReference>
<dbReference type="Pfam" id="PF06221">
    <property type="entry name" value="zf-C2HC5"/>
    <property type="match status" value="1"/>
</dbReference>
<feature type="region of interest" description="Disordered" evidence="1">
    <location>
        <begin position="1"/>
        <end position="56"/>
    </location>
</feature>
<proteinExistence type="predicted"/>
<dbReference type="PANTHER" id="PTHR12963:SF4">
    <property type="entry name" value="ACTIVATING SIGNAL COINTEGRATOR 1"/>
    <property type="match status" value="1"/>
</dbReference>
<feature type="compositionally biased region" description="Basic and acidic residues" evidence="1">
    <location>
        <begin position="197"/>
        <end position="211"/>
    </location>
</feature>
<dbReference type="InterPro" id="IPR009349">
    <property type="entry name" value="TRIP4/RQT4_C2HC5_Znf"/>
</dbReference>
<protein>
    <recommendedName>
        <fullName evidence="2">TRIP4/RQT4 C2HC5-type zinc finger domain-containing protein</fullName>
    </recommendedName>
</protein>
<feature type="compositionally biased region" description="Basic and acidic residues" evidence="1">
    <location>
        <begin position="7"/>
        <end position="56"/>
    </location>
</feature>
<name>A0A7S4K014_9STRA</name>
<evidence type="ECO:0000259" key="2">
    <source>
        <dbReference type="Pfam" id="PF06221"/>
    </source>
</evidence>